<sequence>MAPFYPNSEPYSDLFVTYSSQKDASSRPGALSLCKNCFRWYKCICCSNRYDHQVASSPVSVLFNPNFFNSFLLLDKLLTGRVEKSARAPLTDFRVSIAILVNKLTRFTVSALKSSIQLQQHLLKFIMCGTTFVSRLRACYLLCKKINFYKVQVLTFEYFELEGNRFVSIDALLQEMSFKEHHSTAVSRKERRYFKSTRNKRILLSNNCLYLIFVLPWLRLFLKSVGPHIWHLEGCKWECSLLSQGVKSVDRDWKVRKFITHTSEFVGLHTGWFNSISSSQSINLLTSLSVDSNMKLIKPPFR</sequence>
<evidence type="ECO:0000313" key="2">
    <source>
        <dbReference type="Proteomes" id="UP001157418"/>
    </source>
</evidence>
<evidence type="ECO:0000313" key="1">
    <source>
        <dbReference type="EMBL" id="CAH1413875.1"/>
    </source>
</evidence>
<proteinExistence type="predicted"/>
<reference evidence="1 2" key="1">
    <citation type="submission" date="2022-01" db="EMBL/GenBank/DDBJ databases">
        <authorList>
            <person name="Xiong W."/>
            <person name="Schranz E."/>
        </authorList>
    </citation>
    <scope>NUCLEOTIDE SEQUENCE [LARGE SCALE GENOMIC DNA]</scope>
</reference>
<dbReference type="EMBL" id="CAKMRJ010000001">
    <property type="protein sequence ID" value="CAH1413875.1"/>
    <property type="molecule type" value="Genomic_DNA"/>
</dbReference>
<protein>
    <submittedName>
        <fullName evidence="1">Uncharacterized protein</fullName>
    </submittedName>
</protein>
<keyword evidence="2" id="KW-1185">Reference proteome</keyword>
<organism evidence="1 2">
    <name type="scientific">Lactuca virosa</name>
    <dbReference type="NCBI Taxonomy" id="75947"/>
    <lineage>
        <taxon>Eukaryota</taxon>
        <taxon>Viridiplantae</taxon>
        <taxon>Streptophyta</taxon>
        <taxon>Embryophyta</taxon>
        <taxon>Tracheophyta</taxon>
        <taxon>Spermatophyta</taxon>
        <taxon>Magnoliopsida</taxon>
        <taxon>eudicotyledons</taxon>
        <taxon>Gunneridae</taxon>
        <taxon>Pentapetalae</taxon>
        <taxon>asterids</taxon>
        <taxon>campanulids</taxon>
        <taxon>Asterales</taxon>
        <taxon>Asteraceae</taxon>
        <taxon>Cichorioideae</taxon>
        <taxon>Cichorieae</taxon>
        <taxon>Lactucinae</taxon>
        <taxon>Lactuca</taxon>
    </lineage>
</organism>
<accession>A0AAU9LHB7</accession>
<comment type="caution">
    <text evidence="1">The sequence shown here is derived from an EMBL/GenBank/DDBJ whole genome shotgun (WGS) entry which is preliminary data.</text>
</comment>
<name>A0AAU9LHB7_9ASTR</name>
<dbReference type="Proteomes" id="UP001157418">
    <property type="component" value="Unassembled WGS sequence"/>
</dbReference>
<dbReference type="AlphaFoldDB" id="A0AAU9LHB7"/>
<gene>
    <name evidence="1" type="ORF">LVIROSA_LOCUS1817</name>
</gene>